<evidence type="ECO:0000256" key="1">
    <source>
        <dbReference type="SAM" id="MobiDB-lite"/>
    </source>
</evidence>
<dbReference type="InterPro" id="IPR013201">
    <property type="entry name" value="Prot_inhib_I29"/>
</dbReference>
<dbReference type="EMBL" id="DS469515">
    <property type="protein sequence ID" value="EDO48128.1"/>
    <property type="molecule type" value="Genomic_DNA"/>
</dbReference>
<feature type="compositionally biased region" description="Acidic residues" evidence="1">
    <location>
        <begin position="94"/>
        <end position="111"/>
    </location>
</feature>
<proteinExistence type="predicted"/>
<dbReference type="Proteomes" id="UP000001593">
    <property type="component" value="Unassembled WGS sequence"/>
</dbReference>
<feature type="region of interest" description="Disordered" evidence="1">
    <location>
        <begin position="53"/>
        <end position="166"/>
    </location>
</feature>
<dbReference type="Pfam" id="PF08246">
    <property type="entry name" value="Inhibitor_I29"/>
    <property type="match status" value="1"/>
</dbReference>
<reference evidence="3 4" key="1">
    <citation type="journal article" date="2007" name="Science">
        <title>Sea anemone genome reveals ancestral eumetazoan gene repertoire and genomic organization.</title>
        <authorList>
            <person name="Putnam N.H."/>
            <person name="Srivastava M."/>
            <person name="Hellsten U."/>
            <person name="Dirks B."/>
            <person name="Chapman J."/>
            <person name="Salamov A."/>
            <person name="Terry A."/>
            <person name="Shapiro H."/>
            <person name="Lindquist E."/>
            <person name="Kapitonov V.V."/>
            <person name="Jurka J."/>
            <person name="Genikhovich G."/>
            <person name="Grigoriev I.V."/>
            <person name="Lucas S.M."/>
            <person name="Steele R.E."/>
            <person name="Finnerty J.R."/>
            <person name="Technau U."/>
            <person name="Martindale M.Q."/>
            <person name="Rokhsar D.S."/>
        </authorList>
    </citation>
    <scope>NUCLEOTIDE SEQUENCE [LARGE SCALE GENOMIC DNA]</scope>
    <source>
        <strain evidence="4">CH2 X CH6</strain>
    </source>
</reference>
<evidence type="ECO:0000313" key="4">
    <source>
        <dbReference type="Proteomes" id="UP000001593"/>
    </source>
</evidence>
<feature type="domain" description="Cathepsin propeptide inhibitor" evidence="2">
    <location>
        <begin position="18"/>
        <end position="74"/>
    </location>
</feature>
<evidence type="ECO:0000259" key="2">
    <source>
        <dbReference type="SMART" id="SM00848"/>
    </source>
</evidence>
<accession>A7RK92</accession>
<dbReference type="PhylomeDB" id="A7RK92"/>
<protein>
    <recommendedName>
        <fullName evidence="2">Cathepsin propeptide inhibitor domain-containing protein</fullName>
    </recommendedName>
</protein>
<dbReference type="eggNOG" id="KOG1543">
    <property type="taxonomic scope" value="Eukaryota"/>
</dbReference>
<sequence length="166" mass="20120">MAEFTSLGYSRDLVDDDFDEFRQQHDKVYEDDSEHRRRKHIFRHNVRYIRSMKRRSLPYKLEPNHFGDLTDDEFKSYKGELDDESNDVMKDRDDVIDDDVNDDTQKDEEDDPRSGYRRSGISGESHENRKNEKKELKNRTHTNRNHSKRMFEVPDQLDWLDYGKKN</sequence>
<dbReference type="InterPro" id="IPR038765">
    <property type="entry name" value="Papain-like_cys_pep_sf"/>
</dbReference>
<dbReference type="InParanoid" id="A7RK92"/>
<dbReference type="HOGENOM" id="CLU_1604672_0_0_1"/>
<dbReference type="SMART" id="SM00848">
    <property type="entry name" value="Inhibitor_I29"/>
    <property type="match status" value="1"/>
</dbReference>
<name>A7RK92_NEMVE</name>
<feature type="compositionally biased region" description="Basic and acidic residues" evidence="1">
    <location>
        <begin position="124"/>
        <end position="138"/>
    </location>
</feature>
<feature type="compositionally biased region" description="Basic residues" evidence="1">
    <location>
        <begin position="139"/>
        <end position="148"/>
    </location>
</feature>
<organism evidence="3 4">
    <name type="scientific">Nematostella vectensis</name>
    <name type="common">Starlet sea anemone</name>
    <dbReference type="NCBI Taxonomy" id="45351"/>
    <lineage>
        <taxon>Eukaryota</taxon>
        <taxon>Metazoa</taxon>
        <taxon>Cnidaria</taxon>
        <taxon>Anthozoa</taxon>
        <taxon>Hexacorallia</taxon>
        <taxon>Actiniaria</taxon>
        <taxon>Edwardsiidae</taxon>
        <taxon>Nematostella</taxon>
    </lineage>
</organism>
<dbReference type="SUPFAM" id="SSF54001">
    <property type="entry name" value="Cysteine proteinases"/>
    <property type="match status" value="1"/>
</dbReference>
<keyword evidence="4" id="KW-1185">Reference proteome</keyword>
<gene>
    <name evidence="3" type="ORF">NEMVEDRAFT_v1g198336</name>
</gene>
<dbReference type="AlphaFoldDB" id="A7RK92"/>
<dbReference type="KEGG" id="nve:5520362"/>
<dbReference type="Gene3D" id="1.10.287.2250">
    <property type="match status" value="1"/>
</dbReference>
<evidence type="ECO:0000313" key="3">
    <source>
        <dbReference type="EMBL" id="EDO48128.1"/>
    </source>
</evidence>